<dbReference type="EMBL" id="JAUSUD010000020">
    <property type="protein sequence ID" value="MDQ0232361.1"/>
    <property type="molecule type" value="Genomic_DNA"/>
</dbReference>
<keyword evidence="6" id="KW-0482">Metalloprotease</keyword>
<organism evidence="9 10">
    <name type="scientific">Metabacillus malikii</name>
    <dbReference type="NCBI Taxonomy" id="1504265"/>
    <lineage>
        <taxon>Bacteria</taxon>
        <taxon>Bacillati</taxon>
        <taxon>Bacillota</taxon>
        <taxon>Bacilli</taxon>
        <taxon>Bacillales</taxon>
        <taxon>Bacillaceae</taxon>
        <taxon>Metabacillus</taxon>
    </lineage>
</organism>
<dbReference type="EC" id="3.4.19.11" evidence="9"/>
<protein>
    <submittedName>
        <fullName evidence="9">G-D-glutamyl-meso-diaminopimelate peptidase</fullName>
        <ecNumber evidence="9">3.4.19.11</ecNumber>
    </submittedName>
</protein>
<dbReference type="PROSITE" id="PS52035">
    <property type="entry name" value="PEPTIDASE_M14"/>
    <property type="match status" value="1"/>
</dbReference>
<reference evidence="9 10" key="1">
    <citation type="submission" date="2023-07" db="EMBL/GenBank/DDBJ databases">
        <title>Genomic Encyclopedia of Type Strains, Phase IV (KMG-IV): sequencing the most valuable type-strain genomes for metagenomic binning, comparative biology and taxonomic classification.</title>
        <authorList>
            <person name="Goeker M."/>
        </authorList>
    </citation>
    <scope>NUCLEOTIDE SEQUENCE [LARGE SCALE GENOMIC DNA]</scope>
    <source>
        <strain evidence="9 10">DSM 29005</strain>
    </source>
</reference>
<dbReference type="Pfam" id="PF00246">
    <property type="entry name" value="Peptidase_M14"/>
    <property type="match status" value="1"/>
</dbReference>
<keyword evidence="5" id="KW-0862">Zinc</keyword>
<evidence type="ECO:0000256" key="7">
    <source>
        <dbReference type="PROSITE-ProRule" id="PRU01379"/>
    </source>
</evidence>
<evidence type="ECO:0000256" key="1">
    <source>
        <dbReference type="ARBA" id="ARBA00001947"/>
    </source>
</evidence>
<feature type="active site" description="Proton donor/acceptor" evidence="7">
    <location>
        <position position="277"/>
    </location>
</feature>
<comment type="similarity">
    <text evidence="2 7">Belongs to the peptidase M14 family.</text>
</comment>
<evidence type="ECO:0000256" key="3">
    <source>
        <dbReference type="ARBA" id="ARBA00022670"/>
    </source>
</evidence>
<comment type="caution">
    <text evidence="9">The sequence shown here is derived from an EMBL/GenBank/DDBJ whole genome shotgun (WGS) entry which is preliminary data.</text>
</comment>
<accession>A0ABT9ZJA6</accession>
<evidence type="ECO:0000256" key="4">
    <source>
        <dbReference type="ARBA" id="ARBA00022801"/>
    </source>
</evidence>
<dbReference type="InterPro" id="IPR000834">
    <property type="entry name" value="Peptidase_M14"/>
</dbReference>
<evidence type="ECO:0000259" key="8">
    <source>
        <dbReference type="PROSITE" id="PS52035"/>
    </source>
</evidence>
<keyword evidence="10" id="KW-1185">Reference proteome</keyword>
<dbReference type="PANTHER" id="PTHR11705">
    <property type="entry name" value="PROTEASE FAMILY M14 CARBOXYPEPTIDASE A,B"/>
    <property type="match status" value="1"/>
</dbReference>
<proteinExistence type="inferred from homology"/>
<dbReference type="SMART" id="SM00631">
    <property type="entry name" value="Zn_pept"/>
    <property type="match status" value="1"/>
</dbReference>
<sequence length="332" mass="37951">MYSLTVTSKGYTIDANKAYTYKQMKKDIQSLANSHDLTVKSIGQSEFGRDILAVKVGKGSNSILITGSHHGREWLSTHVLMKMIEEYAKAYQSKQKIFGHGRDILNDVSIWFIPMVNPDGVMLQQKGVDSMPFLFQEVYVDMNEGSDDFTRWKANGLGVDLNRQYPAGWEHIKEDKKFASYSHFKGNQPLESSETRALSTFTNQLKPLAAAAYHTSGRVIYWYFHNEVQYLARDIQFVDSIVQKTGYKVDYPPLSATGGGYTDWFIQTYKRPAVTIELSYPVEETNPPLSVLSEEWERNKEIGMVIADYARKHIDKVDNPNSKEQNKKENEQ</sequence>
<dbReference type="Proteomes" id="UP001234495">
    <property type="component" value="Unassembled WGS sequence"/>
</dbReference>
<gene>
    <name evidence="9" type="ORF">J2S19_003671</name>
</gene>
<keyword evidence="3" id="KW-0645">Protease</keyword>
<dbReference type="PANTHER" id="PTHR11705:SF143">
    <property type="entry name" value="SLL0236 PROTEIN"/>
    <property type="match status" value="1"/>
</dbReference>
<name>A0ABT9ZJA6_9BACI</name>
<dbReference type="GO" id="GO:0016787">
    <property type="term" value="F:hydrolase activity"/>
    <property type="evidence" value="ECO:0007669"/>
    <property type="project" value="UniProtKB-KW"/>
</dbReference>
<dbReference type="PRINTS" id="PR00765">
    <property type="entry name" value="CRBOXYPTASEA"/>
</dbReference>
<evidence type="ECO:0000256" key="6">
    <source>
        <dbReference type="ARBA" id="ARBA00023049"/>
    </source>
</evidence>
<keyword evidence="4 9" id="KW-0378">Hydrolase</keyword>
<dbReference type="Gene3D" id="3.40.630.10">
    <property type="entry name" value="Zn peptidases"/>
    <property type="match status" value="1"/>
</dbReference>
<evidence type="ECO:0000313" key="9">
    <source>
        <dbReference type="EMBL" id="MDQ0232361.1"/>
    </source>
</evidence>
<comment type="cofactor">
    <cofactor evidence="1">
        <name>Zn(2+)</name>
        <dbReference type="ChEBI" id="CHEBI:29105"/>
    </cofactor>
</comment>
<feature type="domain" description="Peptidase M14" evidence="8">
    <location>
        <begin position="17"/>
        <end position="310"/>
    </location>
</feature>
<evidence type="ECO:0000256" key="2">
    <source>
        <dbReference type="ARBA" id="ARBA00005988"/>
    </source>
</evidence>
<evidence type="ECO:0000256" key="5">
    <source>
        <dbReference type="ARBA" id="ARBA00022833"/>
    </source>
</evidence>
<dbReference type="SUPFAM" id="SSF53187">
    <property type="entry name" value="Zn-dependent exopeptidases"/>
    <property type="match status" value="1"/>
</dbReference>
<evidence type="ECO:0000313" key="10">
    <source>
        <dbReference type="Proteomes" id="UP001234495"/>
    </source>
</evidence>